<dbReference type="AlphaFoldDB" id="A0A6F9D687"/>
<dbReference type="GO" id="GO:0002244">
    <property type="term" value="P:hematopoietic progenitor cell differentiation"/>
    <property type="evidence" value="ECO:0007669"/>
    <property type="project" value="TreeGrafter"/>
</dbReference>
<dbReference type="PANTHER" id="PTHR22895:SF0">
    <property type="entry name" value="ARMADILLO REPEAT-CONTAINING PROTEIN 6"/>
    <property type="match status" value="1"/>
</dbReference>
<keyword evidence="1" id="KW-0677">Repeat</keyword>
<dbReference type="InterPro" id="IPR011989">
    <property type="entry name" value="ARM-like"/>
</dbReference>
<dbReference type="EMBL" id="LR783055">
    <property type="protein sequence ID" value="CAB3223154.1"/>
    <property type="molecule type" value="mRNA"/>
</dbReference>
<dbReference type="InterPro" id="IPR000225">
    <property type="entry name" value="Armadillo"/>
</dbReference>
<sequence length="467" mass="52495">MAGNIKAITQDTFDCVVQENINDFGMEDQEAVDDAIEQFTSQGIPLTMIIKESQINGQHAVVRAVKDLEEYTINNTDKIDDAYLEQLLTVLSKHFQKDLSFRYQASKLASADRIIIKTCQICKENPQHLLSCLETFSCLLDGQPDLIQNQEIVFLLELLAETHSAEIQAVALKNLKLCCTKHEGNRVHFVKQGGIEKSLKTAEQHQEVENVIKEVCGVLRCLALDDDVRVQFGKAHEHIKKVVNDHKGIERLFELLKVHEEDAVLAKELCLTLSNLMVRNEFCQQFVDLGGLEVINRIFNFHLEKQVVIKSCITLLKAISGNDEVKVAVVKAGIVDYLLKALDEHASNAQICEACFAALTTLTLRNPSHCDVIMSKRAAPLMTQAMRNHQDRPGVQKQACMAIRNLVARTRHHTTAFIENGAENLIRQASENYKSVLEDEAKAALRDLDVKVDLKERWKGKNAGVTY</sequence>
<accession>A0A6F9D687</accession>
<evidence type="ECO:0000313" key="2">
    <source>
        <dbReference type="EMBL" id="CAB3223154.1"/>
    </source>
</evidence>
<name>A0A6F9D687_9ASCI</name>
<gene>
    <name evidence="2" type="primary">Armc6</name>
</gene>
<dbReference type="SMART" id="SM00185">
    <property type="entry name" value="ARM"/>
    <property type="match status" value="5"/>
</dbReference>
<dbReference type="InterPro" id="IPR016024">
    <property type="entry name" value="ARM-type_fold"/>
</dbReference>
<dbReference type="PANTHER" id="PTHR22895">
    <property type="entry name" value="ARMADILLO REPEAT-CONTAINING PROTEIN 6"/>
    <property type="match status" value="1"/>
</dbReference>
<dbReference type="SUPFAM" id="SSF48371">
    <property type="entry name" value="ARM repeat"/>
    <property type="match status" value="1"/>
</dbReference>
<dbReference type="Gene3D" id="1.25.10.10">
    <property type="entry name" value="Leucine-rich Repeat Variant"/>
    <property type="match status" value="2"/>
</dbReference>
<protein>
    <submittedName>
        <fullName evidence="2">Armadillo repeat-containing protein 6</fullName>
    </submittedName>
</protein>
<reference evidence="2" key="1">
    <citation type="submission" date="2020-04" db="EMBL/GenBank/DDBJ databases">
        <authorList>
            <person name="Neveu A P."/>
        </authorList>
    </citation>
    <scope>NUCLEOTIDE SEQUENCE</scope>
    <source>
        <tissue evidence="2">Whole embryo</tissue>
    </source>
</reference>
<evidence type="ECO:0000256" key="1">
    <source>
        <dbReference type="ARBA" id="ARBA00022737"/>
    </source>
</evidence>
<organism evidence="2">
    <name type="scientific">Phallusia mammillata</name>
    <dbReference type="NCBI Taxonomy" id="59560"/>
    <lineage>
        <taxon>Eukaryota</taxon>
        <taxon>Metazoa</taxon>
        <taxon>Chordata</taxon>
        <taxon>Tunicata</taxon>
        <taxon>Ascidiacea</taxon>
        <taxon>Phlebobranchia</taxon>
        <taxon>Ascidiidae</taxon>
        <taxon>Phallusia</taxon>
    </lineage>
</organism>
<proteinExistence type="evidence at transcript level"/>